<dbReference type="InterPro" id="IPR051313">
    <property type="entry name" value="Bact_iron-sidero_bind"/>
</dbReference>
<dbReference type="Pfam" id="PF01497">
    <property type="entry name" value="Peripla_BP_2"/>
    <property type="match status" value="1"/>
</dbReference>
<dbReference type="OrthoDB" id="63946at2"/>
<dbReference type="InterPro" id="IPR002491">
    <property type="entry name" value="ABC_transptr_periplasmic_BD"/>
</dbReference>
<dbReference type="PANTHER" id="PTHR30532:SF26">
    <property type="entry name" value="IRON(3+)-HYDROXAMATE-BINDING PROTEIN FHUD"/>
    <property type="match status" value="1"/>
</dbReference>
<evidence type="ECO:0000259" key="7">
    <source>
        <dbReference type="PROSITE" id="PS50983"/>
    </source>
</evidence>
<dbReference type="AlphaFoldDB" id="A0A371PIH2"/>
<feature type="coiled-coil region" evidence="5">
    <location>
        <begin position="170"/>
        <end position="197"/>
    </location>
</feature>
<evidence type="ECO:0000256" key="2">
    <source>
        <dbReference type="ARBA" id="ARBA00008814"/>
    </source>
</evidence>
<evidence type="ECO:0000256" key="6">
    <source>
        <dbReference type="SAM" id="SignalP"/>
    </source>
</evidence>
<keyword evidence="5" id="KW-0175">Coiled coil</keyword>
<evidence type="ECO:0000256" key="5">
    <source>
        <dbReference type="SAM" id="Coils"/>
    </source>
</evidence>
<dbReference type="Gene3D" id="3.40.50.1980">
    <property type="entry name" value="Nitrogenase molybdenum iron protein domain"/>
    <property type="match status" value="2"/>
</dbReference>
<dbReference type="SUPFAM" id="SSF53807">
    <property type="entry name" value="Helical backbone' metal receptor"/>
    <property type="match status" value="1"/>
</dbReference>
<evidence type="ECO:0000256" key="4">
    <source>
        <dbReference type="ARBA" id="ARBA00022729"/>
    </source>
</evidence>
<dbReference type="PROSITE" id="PS50983">
    <property type="entry name" value="FE_B12_PBP"/>
    <property type="match status" value="1"/>
</dbReference>
<gene>
    <name evidence="8" type="ORF">DX130_16190</name>
</gene>
<feature type="chain" id="PRO_5039428718" evidence="6">
    <location>
        <begin position="26"/>
        <end position="326"/>
    </location>
</feature>
<keyword evidence="9" id="KW-1185">Reference proteome</keyword>
<evidence type="ECO:0000313" key="8">
    <source>
        <dbReference type="EMBL" id="REK75170.1"/>
    </source>
</evidence>
<feature type="domain" description="Fe/B12 periplasmic-binding" evidence="7">
    <location>
        <begin position="61"/>
        <end position="326"/>
    </location>
</feature>
<dbReference type="Proteomes" id="UP000261905">
    <property type="component" value="Unassembled WGS sequence"/>
</dbReference>
<feature type="signal peptide" evidence="6">
    <location>
        <begin position="1"/>
        <end position="25"/>
    </location>
</feature>
<proteinExistence type="inferred from homology"/>
<dbReference type="PANTHER" id="PTHR30532">
    <property type="entry name" value="IRON III DICITRATE-BINDING PERIPLASMIC PROTEIN"/>
    <property type="match status" value="1"/>
</dbReference>
<dbReference type="GO" id="GO:1901678">
    <property type="term" value="P:iron coordination entity transport"/>
    <property type="evidence" value="ECO:0007669"/>
    <property type="project" value="UniProtKB-ARBA"/>
</dbReference>
<dbReference type="GO" id="GO:0030288">
    <property type="term" value="C:outer membrane-bounded periplasmic space"/>
    <property type="evidence" value="ECO:0007669"/>
    <property type="project" value="TreeGrafter"/>
</dbReference>
<evidence type="ECO:0000313" key="9">
    <source>
        <dbReference type="Proteomes" id="UP000261905"/>
    </source>
</evidence>
<organism evidence="8 9">
    <name type="scientific">Paenibacillus paeoniae</name>
    <dbReference type="NCBI Taxonomy" id="2292705"/>
    <lineage>
        <taxon>Bacteria</taxon>
        <taxon>Bacillati</taxon>
        <taxon>Bacillota</taxon>
        <taxon>Bacilli</taxon>
        <taxon>Bacillales</taxon>
        <taxon>Paenibacillaceae</taxon>
        <taxon>Paenibacillus</taxon>
    </lineage>
</organism>
<dbReference type="EMBL" id="QUBQ01000002">
    <property type="protein sequence ID" value="REK75170.1"/>
    <property type="molecule type" value="Genomic_DNA"/>
</dbReference>
<dbReference type="PROSITE" id="PS51257">
    <property type="entry name" value="PROKAR_LIPOPROTEIN"/>
    <property type="match status" value="1"/>
</dbReference>
<protein>
    <submittedName>
        <fullName evidence="8">ABC transporter substrate-binding protein</fullName>
    </submittedName>
</protein>
<accession>A0A371PIH2</accession>
<comment type="subcellular location">
    <subcellularLocation>
        <location evidence="1">Cell envelope</location>
    </subcellularLocation>
</comment>
<name>A0A371PIH2_9BACL</name>
<keyword evidence="3" id="KW-0813">Transport</keyword>
<sequence length="326" mass="36076">MVKRLIILLGTVVLAVILAACSSSSNTKEGTSAIEGDKGSSATKVVTDLFGEVTIPAEPKNLFVTSSTYAEYLIEMGIKPKYVLVVPELEPAYRASYFEENGVEMIPTAQYIYNFEQILSLAPDMIIVPGGGLEATAYEGLSKTAPTVALKGSNAMHSEMHELAILFDKKEEANKILAAFDEKAKAAKEKIAEAIGDKSVLVLRVEPERYRYLGPKADDEISRFFYETLGLKSPEIFKDSTDWFTPFSLEILPDIKADYIFLEKRAMENYDSTDSLKQLEGNSLWRNMAAVKNKHVFPLNTNDYVQAKGPIGTSLLIDYIVEKLVS</sequence>
<reference evidence="8 9" key="1">
    <citation type="submission" date="2018-08" db="EMBL/GenBank/DDBJ databases">
        <title>Paenibacillus sp. M4BSY-1, whole genome shotgun sequence.</title>
        <authorList>
            <person name="Tuo L."/>
        </authorList>
    </citation>
    <scope>NUCLEOTIDE SEQUENCE [LARGE SCALE GENOMIC DNA]</scope>
    <source>
        <strain evidence="8 9">M4BSY-1</strain>
    </source>
</reference>
<comment type="similarity">
    <text evidence="2">Belongs to the bacterial solute-binding protein 8 family.</text>
</comment>
<comment type="caution">
    <text evidence="8">The sequence shown here is derived from an EMBL/GenBank/DDBJ whole genome shotgun (WGS) entry which is preliminary data.</text>
</comment>
<evidence type="ECO:0000256" key="3">
    <source>
        <dbReference type="ARBA" id="ARBA00022448"/>
    </source>
</evidence>
<evidence type="ECO:0000256" key="1">
    <source>
        <dbReference type="ARBA" id="ARBA00004196"/>
    </source>
</evidence>
<keyword evidence="4 6" id="KW-0732">Signal</keyword>
<dbReference type="RefSeq" id="WP_116047091.1">
    <property type="nucleotide sequence ID" value="NZ_QUBQ01000002.1"/>
</dbReference>